<evidence type="ECO:0000313" key="3">
    <source>
        <dbReference type="EMBL" id="GAA4400749.1"/>
    </source>
</evidence>
<reference evidence="4" key="1">
    <citation type="journal article" date="2019" name="Int. J. Syst. Evol. Microbiol.">
        <title>The Global Catalogue of Microorganisms (GCM) 10K type strain sequencing project: providing services to taxonomists for standard genome sequencing and annotation.</title>
        <authorList>
            <consortium name="The Broad Institute Genomics Platform"/>
            <consortium name="The Broad Institute Genome Sequencing Center for Infectious Disease"/>
            <person name="Wu L."/>
            <person name="Ma J."/>
        </authorList>
    </citation>
    <scope>NUCLEOTIDE SEQUENCE [LARGE SCALE GENOMIC DNA]</scope>
    <source>
        <strain evidence="4">JCM 17925</strain>
    </source>
</reference>
<name>A0ABP8K706_9BACT</name>
<dbReference type="InterPro" id="IPR011033">
    <property type="entry name" value="PRC_barrel-like_sf"/>
</dbReference>
<accession>A0ABP8K706</accession>
<dbReference type="InterPro" id="IPR014747">
    <property type="entry name" value="Bac_photo_RC_H_C"/>
</dbReference>
<evidence type="ECO:0000256" key="1">
    <source>
        <dbReference type="SAM" id="MobiDB-lite"/>
    </source>
</evidence>
<dbReference type="InterPro" id="IPR027275">
    <property type="entry name" value="PRC-brl_dom"/>
</dbReference>
<organism evidence="3 4">
    <name type="scientific">Nibrella viscosa</name>
    <dbReference type="NCBI Taxonomy" id="1084524"/>
    <lineage>
        <taxon>Bacteria</taxon>
        <taxon>Pseudomonadati</taxon>
        <taxon>Bacteroidota</taxon>
        <taxon>Cytophagia</taxon>
        <taxon>Cytophagales</taxon>
        <taxon>Spirosomataceae</taxon>
        <taxon>Nibrella</taxon>
    </lineage>
</organism>
<gene>
    <name evidence="3" type="ORF">GCM10023187_14250</name>
</gene>
<feature type="domain" description="PRC-barrel" evidence="2">
    <location>
        <begin position="35"/>
        <end position="109"/>
    </location>
</feature>
<keyword evidence="4" id="KW-1185">Reference proteome</keyword>
<dbReference type="Pfam" id="PF05239">
    <property type="entry name" value="PRC"/>
    <property type="match status" value="1"/>
</dbReference>
<dbReference type="RefSeq" id="WP_345265396.1">
    <property type="nucleotide sequence ID" value="NZ_BAABHB010000002.1"/>
</dbReference>
<sequence length="198" mass="22804">MAEHKDWNNQENRGSVGSTLYRLNELDDYKVADHSADIRGWEVKSRDGKTIGRVKDLVVDTVAEKVRYIDLELDNEYQANSDGTDMHLLVPVGAARLDEDDDDVYVDRITTTDEVRHYPRSTGRVITRDYERSVVDYYTGAYRNKPTTSTGTTTGAHGDQTTGNQDDPIIAYDKNEDENFYNQDCFNENFLYQNRRVR</sequence>
<evidence type="ECO:0000313" key="4">
    <source>
        <dbReference type="Proteomes" id="UP001500936"/>
    </source>
</evidence>
<dbReference type="SUPFAM" id="SSF50346">
    <property type="entry name" value="PRC-barrel domain"/>
    <property type="match status" value="1"/>
</dbReference>
<dbReference type="Gene3D" id="3.90.50.10">
    <property type="entry name" value="Photosynthetic Reaction Center, subunit H, domain 2"/>
    <property type="match status" value="1"/>
</dbReference>
<dbReference type="Proteomes" id="UP001500936">
    <property type="component" value="Unassembled WGS sequence"/>
</dbReference>
<feature type="region of interest" description="Disordered" evidence="1">
    <location>
        <begin position="145"/>
        <end position="165"/>
    </location>
</feature>
<comment type="caution">
    <text evidence="3">The sequence shown here is derived from an EMBL/GenBank/DDBJ whole genome shotgun (WGS) entry which is preliminary data.</text>
</comment>
<dbReference type="EMBL" id="BAABHB010000002">
    <property type="protein sequence ID" value="GAA4400749.1"/>
    <property type="molecule type" value="Genomic_DNA"/>
</dbReference>
<proteinExistence type="predicted"/>
<protein>
    <recommendedName>
        <fullName evidence="2">PRC-barrel domain-containing protein</fullName>
    </recommendedName>
</protein>
<evidence type="ECO:0000259" key="2">
    <source>
        <dbReference type="Pfam" id="PF05239"/>
    </source>
</evidence>